<dbReference type="RefSeq" id="WP_074767987.1">
    <property type="nucleotide sequence ID" value="NZ_FNWO01000007.1"/>
</dbReference>
<proteinExistence type="inferred from homology"/>
<dbReference type="Gene3D" id="1.10.287.1080">
    <property type="entry name" value="MazG-like"/>
    <property type="match status" value="2"/>
</dbReference>
<dbReference type="InterPro" id="IPR011551">
    <property type="entry name" value="NTP_PyrPHydrolase_MazG"/>
</dbReference>
<gene>
    <name evidence="6" type="ORF">SAMN04244559_01924</name>
</gene>
<dbReference type="GO" id="GO:0047693">
    <property type="term" value="F:ATP diphosphatase activity"/>
    <property type="evidence" value="ECO:0007669"/>
    <property type="project" value="UniProtKB-EC"/>
</dbReference>
<dbReference type="InterPro" id="IPR048011">
    <property type="entry name" value="NTP-PPase_MazG-like_C"/>
</dbReference>
<feature type="domain" description="NTP pyrophosphohydrolase MazG-like" evidence="5">
    <location>
        <begin position="37"/>
        <end position="110"/>
    </location>
</feature>
<evidence type="ECO:0000256" key="2">
    <source>
        <dbReference type="ARBA" id="ARBA00061115"/>
    </source>
</evidence>
<dbReference type="InterPro" id="IPR048015">
    <property type="entry name" value="NTP-PPase_MazG-like_N"/>
</dbReference>
<protein>
    <recommendedName>
        <fullName evidence="4">Nucleoside triphosphate pyrophosphohydrolase</fullName>
        <ecNumber evidence="3">3.6.1.8</ecNumber>
    </recommendedName>
</protein>
<dbReference type="GO" id="GO:0046047">
    <property type="term" value="P:TTP catabolic process"/>
    <property type="evidence" value="ECO:0007669"/>
    <property type="project" value="TreeGrafter"/>
</dbReference>
<evidence type="ECO:0000256" key="1">
    <source>
        <dbReference type="ARBA" id="ARBA00052141"/>
    </source>
</evidence>
<dbReference type="InterPro" id="IPR004518">
    <property type="entry name" value="MazG-like_dom"/>
</dbReference>
<dbReference type="GO" id="GO:0046052">
    <property type="term" value="P:UTP catabolic process"/>
    <property type="evidence" value="ECO:0007669"/>
    <property type="project" value="TreeGrafter"/>
</dbReference>
<dbReference type="OrthoDB" id="9808939at2"/>
<evidence type="ECO:0000256" key="4">
    <source>
        <dbReference type="ARBA" id="ARBA00074799"/>
    </source>
</evidence>
<evidence type="ECO:0000259" key="5">
    <source>
        <dbReference type="Pfam" id="PF03819"/>
    </source>
</evidence>
<dbReference type="NCBIfam" id="TIGR00444">
    <property type="entry name" value="mazG"/>
    <property type="match status" value="1"/>
</dbReference>
<dbReference type="CDD" id="cd11528">
    <property type="entry name" value="NTP-PPase_MazG_Nterm"/>
    <property type="match status" value="1"/>
</dbReference>
<reference evidence="7" key="1">
    <citation type="submission" date="2016-10" db="EMBL/GenBank/DDBJ databases">
        <authorList>
            <person name="Varghese N."/>
            <person name="Submissions S."/>
        </authorList>
    </citation>
    <scope>NUCLEOTIDE SEQUENCE [LARGE SCALE GENOMIC DNA]</scope>
    <source>
        <strain evidence="7">DSM 13234</strain>
    </source>
</reference>
<dbReference type="GO" id="GO:0046061">
    <property type="term" value="P:dATP catabolic process"/>
    <property type="evidence" value="ECO:0007669"/>
    <property type="project" value="TreeGrafter"/>
</dbReference>
<dbReference type="CDD" id="cd11529">
    <property type="entry name" value="NTP-PPase_MazG_Cterm"/>
    <property type="match status" value="1"/>
</dbReference>
<accession>A0A1H6HS15</accession>
<comment type="similarity">
    <text evidence="2">Belongs to the nucleoside triphosphate pyrophosphohydrolase family.</text>
</comment>
<keyword evidence="7" id="KW-1185">Reference proteome</keyword>
<evidence type="ECO:0000313" key="7">
    <source>
        <dbReference type="Proteomes" id="UP000182983"/>
    </source>
</evidence>
<dbReference type="SUPFAM" id="SSF101386">
    <property type="entry name" value="all-alpha NTP pyrophosphatases"/>
    <property type="match status" value="2"/>
</dbReference>
<dbReference type="EC" id="3.6.1.8" evidence="3"/>
<dbReference type="Pfam" id="PF03819">
    <property type="entry name" value="MazG"/>
    <property type="match status" value="2"/>
</dbReference>
<dbReference type="GO" id="GO:0006950">
    <property type="term" value="P:response to stress"/>
    <property type="evidence" value="ECO:0007669"/>
    <property type="project" value="UniProtKB-ARBA"/>
</dbReference>
<evidence type="ECO:0000256" key="3">
    <source>
        <dbReference type="ARBA" id="ARBA00066372"/>
    </source>
</evidence>
<name>A0A1H6HS15_MAGFU</name>
<organism evidence="6 7">
    <name type="scientific">Magnetospirillum fulvum</name>
    <name type="common">Rhodospirillum fulvum</name>
    <dbReference type="NCBI Taxonomy" id="1082"/>
    <lineage>
        <taxon>Bacteria</taxon>
        <taxon>Pseudomonadati</taxon>
        <taxon>Pseudomonadota</taxon>
        <taxon>Alphaproteobacteria</taxon>
        <taxon>Rhodospirillales</taxon>
        <taxon>Rhodospirillaceae</taxon>
        <taxon>Magnetospirillum</taxon>
    </lineage>
</organism>
<dbReference type="FunFam" id="1.10.287.1080:FF:000003">
    <property type="entry name" value="Nucleoside triphosphate pyrophosphohydrolase"/>
    <property type="match status" value="1"/>
</dbReference>
<feature type="domain" description="NTP pyrophosphohydrolase MazG-like" evidence="5">
    <location>
        <begin position="174"/>
        <end position="238"/>
    </location>
</feature>
<dbReference type="GO" id="GO:0046076">
    <property type="term" value="P:dTTP catabolic process"/>
    <property type="evidence" value="ECO:0007669"/>
    <property type="project" value="TreeGrafter"/>
</dbReference>
<dbReference type="PANTHER" id="PTHR30522:SF0">
    <property type="entry name" value="NUCLEOSIDE TRIPHOSPHATE PYROPHOSPHOHYDROLASE"/>
    <property type="match status" value="1"/>
</dbReference>
<dbReference type="Proteomes" id="UP000182983">
    <property type="component" value="Unassembled WGS sequence"/>
</dbReference>
<dbReference type="NCBIfam" id="NF007113">
    <property type="entry name" value="PRK09562.1"/>
    <property type="match status" value="1"/>
</dbReference>
<dbReference type="FunFam" id="1.10.287.1080:FF:000001">
    <property type="entry name" value="Nucleoside triphosphate pyrophosphohydrolase"/>
    <property type="match status" value="1"/>
</dbReference>
<dbReference type="GO" id="GO:0006203">
    <property type="term" value="P:dGTP catabolic process"/>
    <property type="evidence" value="ECO:0007669"/>
    <property type="project" value="TreeGrafter"/>
</dbReference>
<dbReference type="EMBL" id="FNWO01000007">
    <property type="protein sequence ID" value="SEH36920.1"/>
    <property type="molecule type" value="Genomic_DNA"/>
</dbReference>
<dbReference type="GO" id="GO:0046081">
    <property type="term" value="P:dUTP catabolic process"/>
    <property type="evidence" value="ECO:0007669"/>
    <property type="project" value="TreeGrafter"/>
</dbReference>
<sequence length="277" mass="30665">MDEDCAPCAPTRSIDRLLVVMARLRDPERGCSWDRAQSWATIAPYTIEEAYEVADAIARNDSGAVKDELGDLLFQVVFQSRIAEEDGHFDFETVADAAAEKMIRRHPHLFSDAQPTEAAAHLEAWEEIKARERAEAGGDGVLDGIARALPPMTRALKLQNRAARVGFDWDEPGAILDKLAEEAEEVAVEIRAGAPHDRVEDEIGDLMFVCVNLARKLAVDPDRALARANEKFERRFRHIERALRDEGRSPAVASLDEMEALWQAAKRLEPSGGGRGG</sequence>
<dbReference type="AlphaFoldDB" id="A0A1H6HS15"/>
<dbReference type="PANTHER" id="PTHR30522">
    <property type="entry name" value="NUCLEOSIDE TRIPHOSPHATE PYROPHOSPHOHYDROLASE"/>
    <property type="match status" value="1"/>
</dbReference>
<evidence type="ECO:0000313" key="6">
    <source>
        <dbReference type="EMBL" id="SEH36920.1"/>
    </source>
</evidence>
<comment type="catalytic activity">
    <reaction evidence="1">
        <text>ATP + H2O = AMP + diphosphate + H(+)</text>
        <dbReference type="Rhea" id="RHEA:14245"/>
        <dbReference type="ChEBI" id="CHEBI:15377"/>
        <dbReference type="ChEBI" id="CHEBI:15378"/>
        <dbReference type="ChEBI" id="CHEBI:30616"/>
        <dbReference type="ChEBI" id="CHEBI:33019"/>
        <dbReference type="ChEBI" id="CHEBI:456215"/>
        <dbReference type="EC" id="3.6.1.8"/>
    </reaction>
</comment>